<reference evidence="5 6" key="1">
    <citation type="submission" date="2021-01" db="EMBL/GenBank/DDBJ databases">
        <title>Whole genome shotgun sequence of Planobispora siamensis NBRC 107568.</title>
        <authorList>
            <person name="Komaki H."/>
            <person name="Tamura T."/>
        </authorList>
    </citation>
    <scope>NUCLEOTIDE SEQUENCE [LARGE SCALE GENOMIC DNA]</scope>
    <source>
        <strain evidence="5 6">NBRC 107568</strain>
    </source>
</reference>
<keyword evidence="3" id="KW-0812">Transmembrane</keyword>
<evidence type="ECO:0000259" key="4">
    <source>
        <dbReference type="Pfam" id="PF01494"/>
    </source>
</evidence>
<dbReference type="Gene3D" id="3.30.9.30">
    <property type="match status" value="1"/>
</dbReference>
<keyword evidence="2" id="KW-0503">Monooxygenase</keyword>
<keyword evidence="3" id="KW-0472">Membrane</keyword>
<comment type="caution">
    <text evidence="5">The sequence shown here is derived from an EMBL/GenBank/DDBJ whole genome shotgun (WGS) entry which is preliminary data.</text>
</comment>
<feature type="domain" description="FAD-binding" evidence="4">
    <location>
        <begin position="30"/>
        <end position="199"/>
    </location>
</feature>
<evidence type="ECO:0000256" key="1">
    <source>
        <dbReference type="ARBA" id="ARBA00023002"/>
    </source>
</evidence>
<evidence type="ECO:0000256" key="2">
    <source>
        <dbReference type="ARBA" id="ARBA00023033"/>
    </source>
</evidence>
<evidence type="ECO:0000313" key="6">
    <source>
        <dbReference type="Proteomes" id="UP000619788"/>
    </source>
</evidence>
<dbReference type="InterPro" id="IPR036188">
    <property type="entry name" value="FAD/NAD-bd_sf"/>
</dbReference>
<evidence type="ECO:0000313" key="5">
    <source>
        <dbReference type="EMBL" id="GIH90208.1"/>
    </source>
</evidence>
<feature type="domain" description="FAD-binding" evidence="4">
    <location>
        <begin position="317"/>
        <end position="376"/>
    </location>
</feature>
<organism evidence="5 6">
    <name type="scientific">Planobispora siamensis</name>
    <dbReference type="NCBI Taxonomy" id="936338"/>
    <lineage>
        <taxon>Bacteria</taxon>
        <taxon>Bacillati</taxon>
        <taxon>Actinomycetota</taxon>
        <taxon>Actinomycetes</taxon>
        <taxon>Streptosporangiales</taxon>
        <taxon>Streptosporangiaceae</taxon>
        <taxon>Planobispora</taxon>
    </lineage>
</organism>
<dbReference type="PANTHER" id="PTHR13789:SF268">
    <property type="entry name" value="5-METHYLPHENAZINE-1-CARBOXYLATE 1-MONOOXYGENASE"/>
    <property type="match status" value="1"/>
</dbReference>
<dbReference type="AlphaFoldDB" id="A0A8J3SIC0"/>
<keyword evidence="1" id="KW-0560">Oxidoreductase</keyword>
<dbReference type="Gene3D" id="3.50.50.60">
    <property type="entry name" value="FAD/NAD(P)-binding domain"/>
    <property type="match status" value="1"/>
</dbReference>
<gene>
    <name evidence="5" type="ORF">Psi01_08380</name>
</gene>
<dbReference type="GO" id="GO:0004497">
    <property type="term" value="F:monooxygenase activity"/>
    <property type="evidence" value="ECO:0007669"/>
    <property type="project" value="UniProtKB-KW"/>
</dbReference>
<dbReference type="PRINTS" id="PR00420">
    <property type="entry name" value="RNGMNOXGNASE"/>
</dbReference>
<dbReference type="SUPFAM" id="SSF54373">
    <property type="entry name" value="FAD-linked reductases, C-terminal domain"/>
    <property type="match status" value="1"/>
</dbReference>
<name>A0A8J3SIC0_9ACTN</name>
<sequence length="441" mass="47589">MAVRGLCGFRHCRIDFRFHIRGRRVGGLMHVLVIGGGIGGLTAALSLHAAGIACTIVESAGELRPLGVGINIQPHAVRELTELGLGDRLAATGVPTSFQTYTDRFGSVILSLPRGRAAGYRWPQYSIHRGLLQMLLLEAVRERLGPAAVRTGLCFEDVEQGPAGVVAFLREVRTGARLTLAADVLVGADGVHSAVRAGLHPGGGPLLWSGVRMWRGVTEDEPFLDGATVAVAGSNRSCKFVAYPVSADRRQINWVAEVKVGDGGEVPPADWSREGRLQDVLPHFEGWRFPWLDVPGLMKGARHVLEYPMVDRDPLPSWGTGRVTLLGDAAHPMYPVGSNGGSQAVLDARVLARSLAASGPVEGLTAYEEERRTATTPLVLANREMLMERTLALVEERAPHGFGDVSEVLTEEELAEMAAGQRRMTDMDVRLLNERASWSVV</sequence>
<dbReference type="Proteomes" id="UP000619788">
    <property type="component" value="Unassembled WGS sequence"/>
</dbReference>
<protein>
    <submittedName>
        <fullName evidence="5">Flavin-dependent oxidoreductase</fullName>
    </submittedName>
</protein>
<dbReference type="SUPFAM" id="SSF51905">
    <property type="entry name" value="FAD/NAD(P)-binding domain"/>
    <property type="match status" value="1"/>
</dbReference>
<feature type="transmembrane region" description="Helical" evidence="3">
    <location>
        <begin position="27"/>
        <end position="47"/>
    </location>
</feature>
<accession>A0A8J3SIC0</accession>
<dbReference type="NCBIfam" id="NF005720">
    <property type="entry name" value="PRK07538.1"/>
    <property type="match status" value="1"/>
</dbReference>
<proteinExistence type="predicted"/>
<dbReference type="InterPro" id="IPR002938">
    <property type="entry name" value="FAD-bd"/>
</dbReference>
<dbReference type="Pfam" id="PF01494">
    <property type="entry name" value="FAD_binding_3"/>
    <property type="match status" value="2"/>
</dbReference>
<dbReference type="PANTHER" id="PTHR13789">
    <property type="entry name" value="MONOOXYGENASE"/>
    <property type="match status" value="1"/>
</dbReference>
<dbReference type="InterPro" id="IPR050493">
    <property type="entry name" value="FAD-dep_Monooxygenase_BioMet"/>
</dbReference>
<evidence type="ECO:0000256" key="3">
    <source>
        <dbReference type="SAM" id="Phobius"/>
    </source>
</evidence>
<dbReference type="EMBL" id="BOOJ01000009">
    <property type="protein sequence ID" value="GIH90208.1"/>
    <property type="molecule type" value="Genomic_DNA"/>
</dbReference>
<dbReference type="GO" id="GO:0071949">
    <property type="term" value="F:FAD binding"/>
    <property type="evidence" value="ECO:0007669"/>
    <property type="project" value="InterPro"/>
</dbReference>
<keyword evidence="3" id="KW-1133">Transmembrane helix</keyword>
<keyword evidence="6" id="KW-1185">Reference proteome</keyword>